<dbReference type="EMBL" id="CAMXCT020002813">
    <property type="protein sequence ID" value="CAL1153995.1"/>
    <property type="molecule type" value="Genomic_DNA"/>
</dbReference>
<dbReference type="Gene3D" id="3.50.50.60">
    <property type="entry name" value="FAD/NAD(P)-binding domain"/>
    <property type="match status" value="1"/>
</dbReference>
<keyword evidence="8" id="KW-1133">Transmembrane helix</keyword>
<feature type="region of interest" description="Disordered" evidence="7">
    <location>
        <begin position="837"/>
        <end position="862"/>
    </location>
</feature>
<sequence>MTLAQYQQILADGRIEVLAEQNRRGIVPPAPAVLGQHVWVLAESVPGHPIGEQVVPPVGHAREGDYGLMVFADNEGNSRPVLIRQLAIENIPAFCEERIGLARSSEALEGSDKFASEDVRTLEVRYAASGERQRNFKETIAEMVQADFDDFPLEPRTSLSYLRAVSSVAESAFGQHLGWVSQSKIPDGDRAIHENEVLSRALDLAITYDSLNVSNLTSFELLIRRKQLLAEAHAYNPSAPSYEGADHFLGTSYRPGGAIVVPELTEHVSRKLHQESQILKEKRKQAEMKGKGPGRGGKPSGPQAKAKPGHGFSGSLAMVRQWRSRIFHEPCSDGRARDVLPLPLLEDVASVQGDVCRAVRRRILRKSAVVKMVNRAIFSLNSLYMGRHWDEGRCIAKLAELPLSQQECIRDLIRRVDAFGPMPSGASRRGALEALRAPCNGYSEPIAGVGEVANMNLELLSLPSGRVAGVNLSSALEQPLKDMVDSFEDWMLQDASTWSSICEHAHKIKPYNDPSLSDRSKYLSFLAHLNECGILSHTTSCRGRVGAFCVTKKPKEVNGKFVERQRLILDCRQVNLAFREPPKCELGSLAALCEVELKDGERLFCGGSDIQDCFYAAKISAELSNFFCLCHDLSPDEARFVWGDDFPFPSNRSSVSPCINVLPMGFSWSFFLIQKLHEQSALRSLGVGRDRLILDGYPAPVLSRDDAVAMPYCDNVHSLSLSRTAADDSLQRMEDDLEGMGFSLHEQVSSTDFFQTLGGIVDGGTGQIRATPTRAWNILLGFEEALVSKVNWQFMQKLLGIDGASSIWILQNGAQGSAMQGRASAPKPKRVLRGERLAKSSPVKARSLQNPAVVENKKEPSLKRTLNGTTAKNMQPMKRRRRSLQAVDGLTQEANDLAARSGLSRLERRSVSKVVENQYAIHYERFRAFCRDSGVEQPADCQLDSLLTDFLDHIFLEGRHVADGEKTMASVEYHHHKVRGNLLRTRRALRGWRKEAPPQSRVPMPMLLAYGLAMALMSRSQKEMAVKVILDFDAYMRPGESIDLKNKHLVRPVKGDVISTMMKGKDKEAKIFSFSMEEFRKQFGEVSKILGIPGLHPYQLRHGGAAHDLASKARDHAQVKARGRWSTDQSVRRYTKTGKIQTLLGQLSKGSLEYCRWSQRNLKSVMSGRMQPKPEGFIHGRCQSHQFAGATLAPAYAPSSLDTWRSDARTGAADANSLWDDSNERIFRRVRLPRLLRHLPVEPLAAFLARDSQLGRGSARHPASPNSSPKVMGPFQGPDRVEFCGNAKAKGQCQQHFRHFLQPLGQSYKVSSTSRMISGQRAVEVSEVPGSPVRTFRVVTHSPVLPSRTLAAPVRQDASPTKSLLHLHGVNGVNGGEAFAGAGWEKCDEGGSHRAGVLRRLCSSSYDVVNQRENYRSSTKAAKTTSCFSGLFKHQDPVKKVDVLLVGGGIMSATLGLLLKQLEPTWKIVIVERLSEVAQESSNGWNNAGTGHSALCEPNYTPEAGKSVDIHKAVTVNENFQLSRQYWAYLAQKGLVNPDKFISTTPHMTFAHGEEQIAWLKKRFKALQDHPLFQGMEYTEDPATMKQWAPLMMEGRNGEERCAFTRVPYGTDVDFGELTKELTKAFVSLGGDVQLMTEVFDFAKDESGLYDETWIVKTRKTKGLSRKPTQYRARFVFIGAGGYALPLLQKTRIPEIRGFMGFPISGEFLVCQNPDVVERHSSKVYGKAAIGAPPMSVPHLDARKIGGKPVLLFGPFAGFSPRFLKSGSLMDIFKSLRLHNIVPAAVAGLRNLDLSWYLVGQLLSTKSQKLDELRNFVPEAEAEDWSLVTAGQRVQIMKKDPKKTGVLQFGTEVISSDGLAGLLGASPGASTAVQVSLDVLASCFRDDMERWSPQLLTMIPSFGCRLSETPGLAETLRRRTAQDLMLFEGTLVLVVGGACLRVWSMAAKDLQSCCPCCGALSKELRLWGSSFIFMGGLGIFALVIGTALNTDSLGSLATELVMVTLVGMLITGWSYRDRAVVSFVGEVLSNFGNCQLR</sequence>
<keyword evidence="12" id="KW-1185">Reference proteome</keyword>
<keyword evidence="8" id="KW-0812">Transmembrane</keyword>
<dbReference type="GO" id="GO:0003677">
    <property type="term" value="F:DNA binding"/>
    <property type="evidence" value="ECO:0007669"/>
    <property type="project" value="InterPro"/>
</dbReference>
<dbReference type="Pfam" id="PF06039">
    <property type="entry name" value="Mqo"/>
    <property type="match status" value="1"/>
</dbReference>
<comment type="cofactor">
    <cofactor evidence="1">
        <name>FAD</name>
        <dbReference type="ChEBI" id="CHEBI:57692"/>
    </cofactor>
</comment>
<evidence type="ECO:0000313" key="12">
    <source>
        <dbReference type="Proteomes" id="UP001152797"/>
    </source>
</evidence>
<evidence type="ECO:0000313" key="9">
    <source>
        <dbReference type="EMBL" id="CAI4000620.1"/>
    </source>
</evidence>
<keyword evidence="5" id="KW-0274">FAD</keyword>
<evidence type="ECO:0000256" key="3">
    <source>
        <dbReference type="ARBA" id="ARBA00022532"/>
    </source>
</evidence>
<keyword evidence="8" id="KW-0472">Membrane</keyword>
<organism evidence="9">
    <name type="scientific">Cladocopium goreaui</name>
    <dbReference type="NCBI Taxonomy" id="2562237"/>
    <lineage>
        <taxon>Eukaryota</taxon>
        <taxon>Sar</taxon>
        <taxon>Alveolata</taxon>
        <taxon>Dinophyceae</taxon>
        <taxon>Suessiales</taxon>
        <taxon>Symbiodiniaceae</taxon>
        <taxon>Cladocopium</taxon>
    </lineage>
</organism>
<dbReference type="NCBIfam" id="NF003611">
    <property type="entry name" value="PRK05257.3-2"/>
    <property type="match status" value="1"/>
</dbReference>
<reference evidence="9" key="1">
    <citation type="submission" date="2022-10" db="EMBL/GenBank/DDBJ databases">
        <authorList>
            <person name="Chen Y."/>
            <person name="Dougan E. K."/>
            <person name="Chan C."/>
            <person name="Rhodes N."/>
            <person name="Thang M."/>
        </authorList>
    </citation>
    <scope>NUCLEOTIDE SEQUENCE</scope>
</reference>
<comment type="caution">
    <text evidence="9">The sequence shown here is derived from an EMBL/GenBank/DDBJ whole genome shotgun (WGS) entry which is preliminary data.</text>
</comment>
<evidence type="ECO:0000256" key="6">
    <source>
        <dbReference type="ARBA" id="ARBA00023002"/>
    </source>
</evidence>
<dbReference type="EMBL" id="CAMXCT030002813">
    <property type="protein sequence ID" value="CAL4787932.1"/>
    <property type="molecule type" value="Genomic_DNA"/>
</dbReference>
<evidence type="ECO:0000256" key="5">
    <source>
        <dbReference type="ARBA" id="ARBA00022827"/>
    </source>
</evidence>
<evidence type="ECO:0000313" key="11">
    <source>
        <dbReference type="EMBL" id="CAL4787932.1"/>
    </source>
</evidence>
<evidence type="ECO:0000313" key="10">
    <source>
        <dbReference type="EMBL" id="CAL1153995.1"/>
    </source>
</evidence>
<gene>
    <name evidence="9" type="ORF">C1SCF055_LOCUS26726</name>
</gene>
<evidence type="ECO:0000256" key="4">
    <source>
        <dbReference type="ARBA" id="ARBA00022630"/>
    </source>
</evidence>
<dbReference type="GO" id="GO:0047545">
    <property type="term" value="F:(S)-2-hydroxyglutarate dehydrogenase activity"/>
    <property type="evidence" value="ECO:0007669"/>
    <property type="project" value="TreeGrafter"/>
</dbReference>
<dbReference type="EMBL" id="CAMXCT010002813">
    <property type="protein sequence ID" value="CAI4000620.1"/>
    <property type="molecule type" value="Genomic_DNA"/>
</dbReference>
<evidence type="ECO:0000256" key="7">
    <source>
        <dbReference type="SAM" id="MobiDB-lite"/>
    </source>
</evidence>
<dbReference type="NCBIfam" id="TIGR01320">
    <property type="entry name" value="mal_quin_oxido"/>
    <property type="match status" value="1"/>
</dbReference>
<dbReference type="PANTHER" id="PTHR43104">
    <property type="entry name" value="L-2-HYDROXYGLUTARATE DEHYDROGENASE, MITOCHONDRIAL"/>
    <property type="match status" value="1"/>
</dbReference>
<reference evidence="10" key="2">
    <citation type="submission" date="2024-04" db="EMBL/GenBank/DDBJ databases">
        <authorList>
            <person name="Chen Y."/>
            <person name="Shah S."/>
            <person name="Dougan E. K."/>
            <person name="Thang M."/>
            <person name="Chan C."/>
        </authorList>
    </citation>
    <scope>NUCLEOTIDE SEQUENCE [LARGE SCALE GENOMIC DNA]</scope>
</reference>
<dbReference type="NCBIfam" id="NF003606">
    <property type="entry name" value="PRK05257.2-1"/>
    <property type="match status" value="1"/>
</dbReference>
<accession>A0A9P1CZQ0</accession>
<dbReference type="HAMAP" id="MF_00212">
    <property type="entry name" value="MQO"/>
    <property type="match status" value="1"/>
</dbReference>
<evidence type="ECO:0000256" key="2">
    <source>
        <dbReference type="ARBA" id="ARBA00005163"/>
    </source>
</evidence>
<evidence type="ECO:0000256" key="8">
    <source>
        <dbReference type="SAM" id="Phobius"/>
    </source>
</evidence>
<dbReference type="OrthoDB" id="498204at2759"/>
<dbReference type="SUPFAM" id="SSF56349">
    <property type="entry name" value="DNA breaking-rejoining enzymes"/>
    <property type="match status" value="1"/>
</dbReference>
<feature type="transmembrane region" description="Helical" evidence="8">
    <location>
        <begin position="1924"/>
        <end position="1943"/>
    </location>
</feature>
<dbReference type="InterPro" id="IPR006231">
    <property type="entry name" value="MQO"/>
</dbReference>
<feature type="transmembrane region" description="Helical" evidence="8">
    <location>
        <begin position="1996"/>
        <end position="2015"/>
    </location>
</feature>
<name>A0A9P1CZQ0_9DINO</name>
<keyword evidence="6" id="KW-0560">Oxidoreductase</keyword>
<dbReference type="SUPFAM" id="SSF51905">
    <property type="entry name" value="FAD/NAD(P)-binding domain"/>
    <property type="match status" value="1"/>
</dbReference>
<dbReference type="GO" id="GO:0006099">
    <property type="term" value="P:tricarboxylic acid cycle"/>
    <property type="evidence" value="ECO:0007669"/>
    <property type="project" value="UniProtKB-KW"/>
</dbReference>
<feature type="compositionally biased region" description="Basic and acidic residues" evidence="7">
    <location>
        <begin position="271"/>
        <end position="290"/>
    </location>
</feature>
<feature type="transmembrane region" description="Helical" evidence="8">
    <location>
        <begin position="1964"/>
        <end position="1984"/>
    </location>
</feature>
<dbReference type="InterPro" id="IPR036188">
    <property type="entry name" value="FAD/NAD-bd_sf"/>
</dbReference>
<dbReference type="InterPro" id="IPR011010">
    <property type="entry name" value="DNA_brk_join_enz"/>
</dbReference>
<dbReference type="Proteomes" id="UP001152797">
    <property type="component" value="Unassembled WGS sequence"/>
</dbReference>
<proteinExistence type="inferred from homology"/>
<protein>
    <submittedName>
        <fullName evidence="11">Probable malate:quinone oxidoreductase (MQO ) (Malate dehydrogenase [quinone])</fullName>
    </submittedName>
</protein>
<evidence type="ECO:0000256" key="1">
    <source>
        <dbReference type="ARBA" id="ARBA00001974"/>
    </source>
</evidence>
<dbReference type="Gene3D" id="3.30.9.10">
    <property type="entry name" value="D-Amino Acid Oxidase, subunit A, domain 2"/>
    <property type="match status" value="1"/>
</dbReference>
<dbReference type="PANTHER" id="PTHR43104:SF2">
    <property type="entry name" value="L-2-HYDROXYGLUTARATE DEHYDROGENASE, MITOCHONDRIAL"/>
    <property type="match status" value="1"/>
</dbReference>
<dbReference type="GO" id="GO:0008924">
    <property type="term" value="F:L-malate dehydrogenase (quinone) activity"/>
    <property type="evidence" value="ECO:0007669"/>
    <property type="project" value="InterPro"/>
</dbReference>
<comment type="pathway">
    <text evidence="2">Carbohydrate metabolism; tricarboxylic acid cycle.</text>
</comment>
<feature type="region of interest" description="Disordered" evidence="7">
    <location>
        <begin position="271"/>
        <end position="310"/>
    </location>
</feature>
<keyword evidence="4" id="KW-0285">Flavoprotein</keyword>
<keyword evidence="3" id="KW-0816">Tricarboxylic acid cycle</keyword>